<evidence type="ECO:0008006" key="3">
    <source>
        <dbReference type="Google" id="ProtNLM"/>
    </source>
</evidence>
<name>A0ABT4VQN0_9HYPH</name>
<dbReference type="Proteomes" id="UP001148313">
    <property type="component" value="Unassembled WGS sequence"/>
</dbReference>
<organism evidence="1 2">
    <name type="scientific">Hoeflea poritis</name>
    <dbReference type="NCBI Taxonomy" id="2993659"/>
    <lineage>
        <taxon>Bacteria</taxon>
        <taxon>Pseudomonadati</taxon>
        <taxon>Pseudomonadota</taxon>
        <taxon>Alphaproteobacteria</taxon>
        <taxon>Hyphomicrobiales</taxon>
        <taxon>Rhizobiaceae</taxon>
        <taxon>Hoeflea</taxon>
    </lineage>
</organism>
<comment type="caution">
    <text evidence="1">The sequence shown here is derived from an EMBL/GenBank/DDBJ whole genome shotgun (WGS) entry which is preliminary data.</text>
</comment>
<sequence length="87" mass="9998">MSKADLLSALDWLERGNLQPGTEMEEAHTITQAHEGDPLHDWIHALVHRIEGDDANAAYWYRRAGRTRHPGSVGEEWRIIRAEVEKE</sequence>
<evidence type="ECO:0000313" key="2">
    <source>
        <dbReference type="Proteomes" id="UP001148313"/>
    </source>
</evidence>
<protein>
    <recommendedName>
        <fullName evidence="3">DUF2934 domain-containing protein</fullName>
    </recommendedName>
</protein>
<reference evidence="1" key="1">
    <citation type="submission" date="2022-11" db="EMBL/GenBank/DDBJ databases">
        <title>Hoeflea poritis sp. nov., isolated from scleractinian coral Porites lutea.</title>
        <authorList>
            <person name="Zhang G."/>
            <person name="Wei Q."/>
            <person name="Cai L."/>
        </authorList>
    </citation>
    <scope>NUCLEOTIDE SEQUENCE</scope>
    <source>
        <strain evidence="1">E7-10</strain>
    </source>
</reference>
<keyword evidence="2" id="KW-1185">Reference proteome</keyword>
<dbReference type="EMBL" id="JAPJZH010000010">
    <property type="protein sequence ID" value="MDA4847015.1"/>
    <property type="molecule type" value="Genomic_DNA"/>
</dbReference>
<proteinExistence type="predicted"/>
<evidence type="ECO:0000313" key="1">
    <source>
        <dbReference type="EMBL" id="MDA4847015.1"/>
    </source>
</evidence>
<accession>A0ABT4VQN0</accession>
<dbReference type="RefSeq" id="WP_271090813.1">
    <property type="nucleotide sequence ID" value="NZ_JAPJZH010000010.1"/>
</dbReference>
<gene>
    <name evidence="1" type="ORF">OOZ53_16770</name>
</gene>